<dbReference type="GeneID" id="25416519"/>
<sequence>MLRLSTGIPRFTGRFLSRHVSRRTFASIDQANKHPTDLDQVTTLSNGVRVASEAVPGAFSGIGVYVDAGSRYENDALRGVSHIIDRLAFKSSSRRSADSMLEEIESLGGNIQCASSRESLMYQAATFNSAVPTATALLAETIRHPLITDEEVARQIETAEYEIGEIWSKPDLILPELLHMAAYKDNTLGNPLLCPADRLASIDKRTVDAYRRAFFRPERLVVAFAGVEHKQAIDLAEQHFGDMKAEALPTSESTSQKSPQPQQKSTLSSKIPFFKNLSTSASQSATVSPLDPSQIIPHPLDVPIDTSSPARYTGGFLTLPNLPIPPNPALPRLSYIHLAFESLPINSDSIYALATLQTLLGGGGSFSAGGPGKGMYSRLYTNVLNQHGWVENCVAFNHAYTDSGIFGISAACATPYVNHMLQVMCLQLANLGKETGIGRLTEGEVKRAKNQLKSSLLMNLESRMVELEDLGRQVQVHGRKVPVQDMIARIDKVSIPELRHVARQVFGGMVKNPGGGSGAPTVVIQQGEEEGVQIQELKWDAIQGTIQKYGLGRQ</sequence>
<evidence type="ECO:0000256" key="8">
    <source>
        <dbReference type="ARBA" id="ARBA00032315"/>
    </source>
</evidence>
<evidence type="ECO:0000256" key="7">
    <source>
        <dbReference type="ARBA" id="ARBA00030006"/>
    </source>
</evidence>
<feature type="region of interest" description="Disordered" evidence="11">
    <location>
        <begin position="247"/>
        <end position="267"/>
    </location>
</feature>
<dbReference type="OrthoDB" id="277191at2759"/>
<dbReference type="Pfam" id="PF00675">
    <property type="entry name" value="Peptidase_M16"/>
    <property type="match status" value="1"/>
</dbReference>
<comment type="similarity">
    <text evidence="3 10">Belongs to the peptidase M16 family.</text>
</comment>
<evidence type="ECO:0000256" key="4">
    <source>
        <dbReference type="ARBA" id="ARBA00016741"/>
    </source>
</evidence>
<dbReference type="Gene3D" id="3.30.830.10">
    <property type="entry name" value="Metalloenzyme, LuxS/M16 peptidase-like"/>
    <property type="match status" value="2"/>
</dbReference>
<name>A0A074WVE6_9PEZI</name>
<evidence type="ECO:0000256" key="10">
    <source>
        <dbReference type="RuleBase" id="RU004447"/>
    </source>
</evidence>
<accession>A0A074WVE6</accession>
<organism evidence="14 15">
    <name type="scientific">Aureobasidium namibiae CBS 147.97</name>
    <dbReference type="NCBI Taxonomy" id="1043004"/>
    <lineage>
        <taxon>Eukaryota</taxon>
        <taxon>Fungi</taxon>
        <taxon>Dikarya</taxon>
        <taxon>Ascomycota</taxon>
        <taxon>Pezizomycotina</taxon>
        <taxon>Dothideomycetes</taxon>
        <taxon>Dothideomycetidae</taxon>
        <taxon>Dothideales</taxon>
        <taxon>Saccotheciaceae</taxon>
        <taxon>Aureobasidium</taxon>
    </lineage>
</organism>
<dbReference type="PANTHER" id="PTHR11851">
    <property type="entry name" value="METALLOPROTEASE"/>
    <property type="match status" value="1"/>
</dbReference>
<dbReference type="Pfam" id="PF05193">
    <property type="entry name" value="Peptidase_M16_C"/>
    <property type="match status" value="1"/>
</dbReference>
<feature type="domain" description="Peptidase M16 C-terminal" evidence="13">
    <location>
        <begin position="202"/>
        <end position="452"/>
    </location>
</feature>
<evidence type="ECO:0000256" key="6">
    <source>
        <dbReference type="ARBA" id="ARBA00023128"/>
    </source>
</evidence>
<evidence type="ECO:0000256" key="3">
    <source>
        <dbReference type="ARBA" id="ARBA00007261"/>
    </source>
</evidence>
<dbReference type="EMBL" id="KL584705">
    <property type="protein sequence ID" value="KEQ75529.1"/>
    <property type="molecule type" value="Genomic_DNA"/>
</dbReference>
<evidence type="ECO:0000313" key="15">
    <source>
        <dbReference type="Proteomes" id="UP000027730"/>
    </source>
</evidence>
<proteinExistence type="inferred from homology"/>
<dbReference type="InterPro" id="IPR007863">
    <property type="entry name" value="Peptidase_M16_C"/>
</dbReference>
<gene>
    <name evidence="14" type="ORF">M436DRAFT_79937</name>
</gene>
<keyword evidence="6" id="KW-0496">Mitochondrion</keyword>
<dbReference type="InterPro" id="IPR011249">
    <property type="entry name" value="Metalloenz_LuxS/M16"/>
</dbReference>
<dbReference type="STRING" id="1043004.A0A074WVE6"/>
<evidence type="ECO:0000256" key="1">
    <source>
        <dbReference type="ARBA" id="ARBA00002123"/>
    </source>
</evidence>
<dbReference type="InterPro" id="IPR011765">
    <property type="entry name" value="Pept_M16_N"/>
</dbReference>
<dbReference type="FunFam" id="3.30.830.10:FF:000032">
    <property type="entry name" value="Mitochondrial processing peptidase, alpha subunit"/>
    <property type="match status" value="1"/>
</dbReference>
<dbReference type="GO" id="GO:0005759">
    <property type="term" value="C:mitochondrial matrix"/>
    <property type="evidence" value="ECO:0007669"/>
    <property type="project" value="UniProtKB-SubCell"/>
</dbReference>
<evidence type="ECO:0000256" key="9">
    <source>
        <dbReference type="ARBA" id="ARBA00083075"/>
    </source>
</evidence>
<dbReference type="GO" id="GO:0004222">
    <property type="term" value="F:metalloendopeptidase activity"/>
    <property type="evidence" value="ECO:0007669"/>
    <property type="project" value="InterPro"/>
</dbReference>
<comment type="function">
    <text evidence="1">Substrate recognition and binding subunit of the essential mitochondrial processing protease (MPP), which cleaves the mitochondrial sequence off newly imported precursors proteins.</text>
</comment>
<evidence type="ECO:0000256" key="11">
    <source>
        <dbReference type="SAM" id="MobiDB-lite"/>
    </source>
</evidence>
<evidence type="ECO:0000256" key="5">
    <source>
        <dbReference type="ARBA" id="ARBA00022946"/>
    </source>
</evidence>
<comment type="subcellular location">
    <subcellularLocation>
        <location evidence="2">Mitochondrion matrix</location>
    </subcellularLocation>
</comment>
<feature type="compositionally biased region" description="Low complexity" evidence="11">
    <location>
        <begin position="249"/>
        <end position="267"/>
    </location>
</feature>
<dbReference type="HOGENOM" id="CLU_009902_5_2_1"/>
<dbReference type="PANTHER" id="PTHR11851:SF49">
    <property type="entry name" value="MITOCHONDRIAL-PROCESSING PEPTIDASE SUBUNIT ALPHA"/>
    <property type="match status" value="1"/>
</dbReference>
<keyword evidence="5" id="KW-0809">Transit peptide</keyword>
<dbReference type="RefSeq" id="XP_013429874.1">
    <property type="nucleotide sequence ID" value="XM_013574420.1"/>
</dbReference>
<dbReference type="FunFam" id="3.30.830.10:FF:000023">
    <property type="entry name" value="Mitochondrial processing peptidase alpha subunit"/>
    <property type="match status" value="1"/>
</dbReference>
<dbReference type="InterPro" id="IPR050361">
    <property type="entry name" value="MPP/UQCRC_Complex"/>
</dbReference>
<evidence type="ECO:0000313" key="14">
    <source>
        <dbReference type="EMBL" id="KEQ75529.1"/>
    </source>
</evidence>
<evidence type="ECO:0000256" key="2">
    <source>
        <dbReference type="ARBA" id="ARBA00004305"/>
    </source>
</evidence>
<dbReference type="AlphaFoldDB" id="A0A074WVE6"/>
<reference evidence="14 15" key="1">
    <citation type="journal article" date="2014" name="BMC Genomics">
        <title>Genome sequencing of four Aureobasidium pullulans varieties: biotechnological potential, stress tolerance, and description of new species.</title>
        <authorList>
            <person name="Gostin Ar C."/>
            <person name="Ohm R.A."/>
            <person name="Kogej T."/>
            <person name="Sonjak S."/>
            <person name="Turk M."/>
            <person name="Zajc J."/>
            <person name="Zalar P."/>
            <person name="Grube M."/>
            <person name="Sun H."/>
            <person name="Han J."/>
            <person name="Sharma A."/>
            <person name="Chiniquy J."/>
            <person name="Ngan C.Y."/>
            <person name="Lipzen A."/>
            <person name="Barry K."/>
            <person name="Grigoriev I.V."/>
            <person name="Gunde-Cimerman N."/>
        </authorList>
    </citation>
    <scope>NUCLEOTIDE SEQUENCE [LARGE SCALE GENOMIC DNA]</scope>
    <source>
        <strain evidence="14 15">CBS 147.97</strain>
    </source>
</reference>
<dbReference type="Proteomes" id="UP000027730">
    <property type="component" value="Unassembled WGS sequence"/>
</dbReference>
<dbReference type="SUPFAM" id="SSF63411">
    <property type="entry name" value="LuxS/MPP-like metallohydrolase"/>
    <property type="match status" value="2"/>
</dbReference>
<dbReference type="GO" id="GO:0006627">
    <property type="term" value="P:protein processing involved in protein targeting to mitochondrion"/>
    <property type="evidence" value="ECO:0007669"/>
    <property type="project" value="TreeGrafter"/>
</dbReference>
<protein>
    <recommendedName>
        <fullName evidence="4">Mitochondrial-processing peptidase subunit alpha</fullName>
    </recommendedName>
    <alternativeName>
        <fullName evidence="7">Alpha-MPP</fullName>
    </alternativeName>
    <alternativeName>
        <fullName evidence="8">Inactive zinc metalloprotease alpha</fullName>
    </alternativeName>
    <alternativeName>
        <fullName evidence="9">Matrix processing peptidase</fullName>
    </alternativeName>
</protein>
<evidence type="ECO:0000259" key="13">
    <source>
        <dbReference type="Pfam" id="PF05193"/>
    </source>
</evidence>
<dbReference type="PROSITE" id="PS00143">
    <property type="entry name" value="INSULINASE"/>
    <property type="match status" value="1"/>
</dbReference>
<dbReference type="InterPro" id="IPR001431">
    <property type="entry name" value="Pept_M16_Zn_BS"/>
</dbReference>
<keyword evidence="15" id="KW-1185">Reference proteome</keyword>
<dbReference type="GO" id="GO:0046872">
    <property type="term" value="F:metal ion binding"/>
    <property type="evidence" value="ECO:0007669"/>
    <property type="project" value="InterPro"/>
</dbReference>
<feature type="domain" description="Peptidase M16 N-terminal" evidence="12">
    <location>
        <begin position="49"/>
        <end position="195"/>
    </location>
</feature>
<evidence type="ECO:0000259" key="12">
    <source>
        <dbReference type="Pfam" id="PF00675"/>
    </source>
</evidence>